<evidence type="ECO:0000313" key="2">
    <source>
        <dbReference type="Proteomes" id="UP000799754"/>
    </source>
</evidence>
<dbReference type="EMBL" id="MU006707">
    <property type="protein sequence ID" value="KAF2630401.1"/>
    <property type="molecule type" value="Genomic_DNA"/>
</dbReference>
<evidence type="ECO:0000313" key="1">
    <source>
        <dbReference type="EMBL" id="KAF2630401.1"/>
    </source>
</evidence>
<proteinExistence type="predicted"/>
<organism evidence="1 2">
    <name type="scientific">Macroventuria anomochaeta</name>
    <dbReference type="NCBI Taxonomy" id="301207"/>
    <lineage>
        <taxon>Eukaryota</taxon>
        <taxon>Fungi</taxon>
        <taxon>Dikarya</taxon>
        <taxon>Ascomycota</taxon>
        <taxon>Pezizomycotina</taxon>
        <taxon>Dothideomycetes</taxon>
        <taxon>Pleosporomycetidae</taxon>
        <taxon>Pleosporales</taxon>
        <taxon>Pleosporineae</taxon>
        <taxon>Didymellaceae</taxon>
        <taxon>Macroventuria</taxon>
    </lineage>
</organism>
<sequence>MGTPAMALAIPRTNRETRSSTQSQTSRSRCAEQARFKYAGTTCTGRIEKHRTKLTDKSKKAAKSKSSPKSSKLEPRAKPKRSNEDEQEHAEPDSSIFTPENVTVFTVDSSLVKKPIICHQYAPSTPPPSSSTVGPLPFIFTHGAGGTLSAPAVVHFCTGFSSTSASPLLAFQGSMNLGARVKGFNACRAHLESHNGPPGDAAKPLVFGGRSMGARAAVTAATELYDEVQGKQGEDGASVGARLVSVSYPLQGPNGVRDQILLDLPRGVEVLFIVGDRDAMCPLELLEEVRGKMKAKTRVVVVRGADHGMNVKPAHKTKELAEETGRVAAKWLCGEVGNEGVTLYVGEGE</sequence>
<protein>
    <submittedName>
        <fullName evidence="1">Uncharacterized protein</fullName>
    </submittedName>
</protein>
<keyword evidence="2" id="KW-1185">Reference proteome</keyword>
<accession>A0ACB6S8C4</accession>
<dbReference type="Proteomes" id="UP000799754">
    <property type="component" value="Unassembled WGS sequence"/>
</dbReference>
<comment type="caution">
    <text evidence="1">The sequence shown here is derived from an EMBL/GenBank/DDBJ whole genome shotgun (WGS) entry which is preliminary data.</text>
</comment>
<reference evidence="1" key="1">
    <citation type="journal article" date="2020" name="Stud. Mycol.">
        <title>101 Dothideomycetes genomes: a test case for predicting lifestyles and emergence of pathogens.</title>
        <authorList>
            <person name="Haridas S."/>
            <person name="Albert R."/>
            <person name="Binder M."/>
            <person name="Bloem J."/>
            <person name="Labutti K."/>
            <person name="Salamov A."/>
            <person name="Andreopoulos B."/>
            <person name="Baker S."/>
            <person name="Barry K."/>
            <person name="Bills G."/>
            <person name="Bluhm B."/>
            <person name="Cannon C."/>
            <person name="Castanera R."/>
            <person name="Culley D."/>
            <person name="Daum C."/>
            <person name="Ezra D."/>
            <person name="Gonzalez J."/>
            <person name="Henrissat B."/>
            <person name="Kuo A."/>
            <person name="Liang C."/>
            <person name="Lipzen A."/>
            <person name="Lutzoni F."/>
            <person name="Magnuson J."/>
            <person name="Mondo S."/>
            <person name="Nolan M."/>
            <person name="Ohm R."/>
            <person name="Pangilinan J."/>
            <person name="Park H.-J."/>
            <person name="Ramirez L."/>
            <person name="Alfaro M."/>
            <person name="Sun H."/>
            <person name="Tritt A."/>
            <person name="Yoshinaga Y."/>
            <person name="Zwiers L.-H."/>
            <person name="Turgeon B."/>
            <person name="Goodwin S."/>
            <person name="Spatafora J."/>
            <person name="Crous P."/>
            <person name="Grigoriev I."/>
        </authorList>
    </citation>
    <scope>NUCLEOTIDE SEQUENCE</scope>
    <source>
        <strain evidence="1">CBS 525.71</strain>
    </source>
</reference>
<gene>
    <name evidence="1" type="ORF">BU25DRAFT_408348</name>
</gene>
<name>A0ACB6S8C4_9PLEO</name>